<feature type="non-terminal residue" evidence="2">
    <location>
        <position position="42"/>
    </location>
</feature>
<reference evidence="2" key="1">
    <citation type="submission" date="2018-05" db="EMBL/GenBank/DDBJ databases">
        <authorList>
            <person name="Lanie J.A."/>
            <person name="Ng W.-L."/>
            <person name="Kazmierczak K.M."/>
            <person name="Andrzejewski T.M."/>
            <person name="Davidsen T.M."/>
            <person name="Wayne K.J."/>
            <person name="Tettelin H."/>
            <person name="Glass J.I."/>
            <person name="Rusch D."/>
            <person name="Podicherti R."/>
            <person name="Tsui H.-C.T."/>
            <person name="Winkler M.E."/>
        </authorList>
    </citation>
    <scope>NUCLEOTIDE SEQUENCE</scope>
</reference>
<organism evidence="2">
    <name type="scientific">marine metagenome</name>
    <dbReference type="NCBI Taxonomy" id="408172"/>
    <lineage>
        <taxon>unclassified sequences</taxon>
        <taxon>metagenomes</taxon>
        <taxon>ecological metagenomes</taxon>
    </lineage>
</organism>
<dbReference type="EMBL" id="UINC01216016">
    <property type="protein sequence ID" value="SVE41974.1"/>
    <property type="molecule type" value="Genomic_DNA"/>
</dbReference>
<name>A0A383DCA1_9ZZZZ</name>
<dbReference type="AlphaFoldDB" id="A0A383DCA1"/>
<sequence>MSNPTSSTNQPLLQDFLKLLKERKYSENSLQSHRLDIQKYLD</sequence>
<evidence type="ECO:0000259" key="1">
    <source>
        <dbReference type="PROSITE" id="PS51900"/>
    </source>
</evidence>
<evidence type="ECO:0000313" key="2">
    <source>
        <dbReference type="EMBL" id="SVE41974.1"/>
    </source>
</evidence>
<gene>
    <name evidence="2" type="ORF">METZ01_LOCUS494828</name>
</gene>
<dbReference type="InterPro" id="IPR044068">
    <property type="entry name" value="CB"/>
</dbReference>
<protein>
    <recommendedName>
        <fullName evidence="1">Core-binding (CB) domain-containing protein</fullName>
    </recommendedName>
</protein>
<dbReference type="PROSITE" id="PS51900">
    <property type="entry name" value="CB"/>
    <property type="match status" value="1"/>
</dbReference>
<proteinExistence type="predicted"/>
<accession>A0A383DCA1</accession>
<feature type="domain" description="Core-binding (CB)" evidence="1">
    <location>
        <begin position="7"/>
        <end position="42"/>
    </location>
</feature>